<name>A0ABU0SVW3_9ACTN</name>
<protein>
    <submittedName>
        <fullName evidence="1">Uncharacterized protein</fullName>
    </submittedName>
</protein>
<evidence type="ECO:0000313" key="2">
    <source>
        <dbReference type="Proteomes" id="UP001230328"/>
    </source>
</evidence>
<evidence type="ECO:0000313" key="1">
    <source>
        <dbReference type="EMBL" id="MDQ1027690.1"/>
    </source>
</evidence>
<proteinExistence type="predicted"/>
<organism evidence="1 2">
    <name type="scientific">Streptomyces umbrinus</name>
    <dbReference type="NCBI Taxonomy" id="67370"/>
    <lineage>
        <taxon>Bacteria</taxon>
        <taxon>Bacillati</taxon>
        <taxon>Actinomycetota</taxon>
        <taxon>Actinomycetes</taxon>
        <taxon>Kitasatosporales</taxon>
        <taxon>Streptomycetaceae</taxon>
        <taxon>Streptomyces</taxon>
        <taxon>Streptomyces phaeochromogenes group</taxon>
    </lineage>
</organism>
<accession>A0ABU0SVW3</accession>
<sequence>MTVRVAVPATTRTATVTTAGPVSAAAPSGAVGSVPGSTAVPMAVVAVSVGRFGRREWGLLHRGHRPIIARTAGAHCSPRHI</sequence>
<comment type="caution">
    <text evidence="1">The sequence shown here is derived from an EMBL/GenBank/DDBJ whole genome shotgun (WGS) entry which is preliminary data.</text>
</comment>
<keyword evidence="2" id="KW-1185">Reference proteome</keyword>
<dbReference type="Proteomes" id="UP001230328">
    <property type="component" value="Unassembled WGS sequence"/>
</dbReference>
<dbReference type="EMBL" id="JAUSZI010000002">
    <property type="protein sequence ID" value="MDQ1027690.1"/>
    <property type="molecule type" value="Genomic_DNA"/>
</dbReference>
<reference evidence="1 2" key="1">
    <citation type="submission" date="2023-07" db="EMBL/GenBank/DDBJ databases">
        <title>Comparative genomics of wheat-associated soil bacteria to identify genetic determinants of phenazine resistance.</title>
        <authorList>
            <person name="Mouncey N."/>
        </authorList>
    </citation>
    <scope>NUCLEOTIDE SEQUENCE [LARGE SCALE GENOMIC DNA]</scope>
    <source>
        <strain evidence="1 2">V2I4</strain>
    </source>
</reference>
<gene>
    <name evidence="1" type="ORF">QF035_005272</name>
</gene>